<protein>
    <submittedName>
        <fullName evidence="2">Uncharacterized protein</fullName>
    </submittedName>
</protein>
<feature type="compositionally biased region" description="Basic and acidic residues" evidence="1">
    <location>
        <begin position="123"/>
        <end position="132"/>
    </location>
</feature>
<dbReference type="EMBL" id="KN847482">
    <property type="protein sequence ID" value="KIX00825.1"/>
    <property type="molecule type" value="Genomic_DNA"/>
</dbReference>
<gene>
    <name evidence="2" type="ORF">Z518_09890</name>
</gene>
<dbReference type="STRING" id="1442369.A0A0D2IVV0"/>
<dbReference type="GeneID" id="25297961"/>
<dbReference type="OrthoDB" id="5400577at2759"/>
<proteinExistence type="predicted"/>
<evidence type="ECO:0000313" key="3">
    <source>
        <dbReference type="Proteomes" id="UP000053617"/>
    </source>
</evidence>
<name>A0A0D2IVV0_9EURO</name>
<dbReference type="VEuPathDB" id="FungiDB:Z518_09890"/>
<dbReference type="Proteomes" id="UP000053617">
    <property type="component" value="Unassembled WGS sequence"/>
</dbReference>
<dbReference type="AlphaFoldDB" id="A0A0D2IVV0"/>
<organism evidence="2 3">
    <name type="scientific">Rhinocladiella mackenziei CBS 650.93</name>
    <dbReference type="NCBI Taxonomy" id="1442369"/>
    <lineage>
        <taxon>Eukaryota</taxon>
        <taxon>Fungi</taxon>
        <taxon>Dikarya</taxon>
        <taxon>Ascomycota</taxon>
        <taxon>Pezizomycotina</taxon>
        <taxon>Eurotiomycetes</taxon>
        <taxon>Chaetothyriomycetidae</taxon>
        <taxon>Chaetothyriales</taxon>
        <taxon>Herpotrichiellaceae</taxon>
        <taxon>Rhinocladiella</taxon>
    </lineage>
</organism>
<dbReference type="HOGENOM" id="CLU_1556123_0_0_1"/>
<accession>A0A0D2IVV0</accession>
<keyword evidence="3" id="KW-1185">Reference proteome</keyword>
<dbReference type="RefSeq" id="XP_013267961.1">
    <property type="nucleotide sequence ID" value="XM_013412507.1"/>
</dbReference>
<feature type="region of interest" description="Disordered" evidence="1">
    <location>
        <begin position="99"/>
        <end position="147"/>
    </location>
</feature>
<evidence type="ECO:0000256" key="1">
    <source>
        <dbReference type="SAM" id="MobiDB-lite"/>
    </source>
</evidence>
<evidence type="ECO:0000313" key="2">
    <source>
        <dbReference type="EMBL" id="KIX00825.1"/>
    </source>
</evidence>
<reference evidence="2 3" key="1">
    <citation type="submission" date="2015-01" db="EMBL/GenBank/DDBJ databases">
        <title>The Genome Sequence of Rhinocladiella mackenzie CBS 650.93.</title>
        <authorList>
            <consortium name="The Broad Institute Genomics Platform"/>
            <person name="Cuomo C."/>
            <person name="de Hoog S."/>
            <person name="Gorbushina A."/>
            <person name="Stielow B."/>
            <person name="Teixiera M."/>
            <person name="Abouelleil A."/>
            <person name="Chapman S.B."/>
            <person name="Priest M."/>
            <person name="Young S.K."/>
            <person name="Wortman J."/>
            <person name="Nusbaum C."/>
            <person name="Birren B."/>
        </authorList>
    </citation>
    <scope>NUCLEOTIDE SEQUENCE [LARGE SCALE GENOMIC DNA]</scope>
    <source>
        <strain evidence="2 3">CBS 650.93</strain>
    </source>
</reference>
<sequence>MAKKLRRLPSHIHYCHLCFDWVVGEDEWESHCASHLSSLATKRCGTLSYGYTLVRPAYSPFRLGKKGLPAADRLQSWSRDFDLWKEVNKEIRRCRWPMRKSSSSSGASKWMPAQSLDSMTATPEERSPDCPLKRKKQKRQTSSPPTICPEVIVIDEDVSDDYAAPLTYFVES</sequence>